<keyword evidence="3" id="KW-0808">Transferase</keyword>
<organism evidence="8 9">
    <name type="scientific">Tepidiphilus baoligensis</name>
    <dbReference type="NCBI Taxonomy" id="2698687"/>
    <lineage>
        <taxon>Bacteria</taxon>
        <taxon>Pseudomonadati</taxon>
        <taxon>Pseudomonadota</taxon>
        <taxon>Hydrogenophilia</taxon>
        <taxon>Hydrogenophilales</taxon>
        <taxon>Hydrogenophilaceae</taxon>
        <taxon>Tepidiphilus</taxon>
    </lineage>
</organism>
<dbReference type="SMART" id="SM00065">
    <property type="entry name" value="GAF"/>
    <property type="match status" value="1"/>
</dbReference>
<evidence type="ECO:0000313" key="9">
    <source>
        <dbReference type="Proteomes" id="UP000669605"/>
    </source>
</evidence>
<dbReference type="SUPFAM" id="SSF55781">
    <property type="entry name" value="GAF domain-like"/>
    <property type="match status" value="1"/>
</dbReference>
<dbReference type="Pfam" id="PF00989">
    <property type="entry name" value="PAS"/>
    <property type="match status" value="1"/>
</dbReference>
<dbReference type="SUPFAM" id="SSF47384">
    <property type="entry name" value="Homodimeric domain of signal transducing histidine kinase"/>
    <property type="match status" value="1"/>
</dbReference>
<feature type="compositionally biased region" description="Low complexity" evidence="5">
    <location>
        <begin position="498"/>
        <end position="515"/>
    </location>
</feature>
<dbReference type="InterPro" id="IPR013767">
    <property type="entry name" value="PAS_fold"/>
</dbReference>
<dbReference type="SUPFAM" id="SSF55785">
    <property type="entry name" value="PYP-like sensor domain (PAS domain)"/>
    <property type="match status" value="1"/>
</dbReference>
<dbReference type="Pfam" id="PF00512">
    <property type="entry name" value="HisKA"/>
    <property type="match status" value="1"/>
</dbReference>
<evidence type="ECO:0000256" key="5">
    <source>
        <dbReference type="SAM" id="MobiDB-lite"/>
    </source>
</evidence>
<dbReference type="CDD" id="cd00130">
    <property type="entry name" value="PAS"/>
    <property type="match status" value="1"/>
</dbReference>
<proteinExistence type="predicted"/>
<feature type="region of interest" description="Disordered" evidence="5">
    <location>
        <begin position="496"/>
        <end position="515"/>
    </location>
</feature>
<dbReference type="InterPro" id="IPR036890">
    <property type="entry name" value="HATPase_C_sf"/>
</dbReference>
<evidence type="ECO:0000259" key="7">
    <source>
        <dbReference type="PROSITE" id="PS50112"/>
    </source>
</evidence>
<keyword evidence="9" id="KW-1185">Reference proteome</keyword>
<comment type="caution">
    <text evidence="8">The sequence shown here is derived from an EMBL/GenBank/DDBJ whole genome shotgun (WGS) entry which is preliminary data.</text>
</comment>
<dbReference type="InterPro" id="IPR003661">
    <property type="entry name" value="HisK_dim/P_dom"/>
</dbReference>
<dbReference type="CDD" id="cd00082">
    <property type="entry name" value="HisKA"/>
    <property type="match status" value="1"/>
</dbReference>
<feature type="domain" description="Histidine kinase" evidence="6">
    <location>
        <begin position="315"/>
        <end position="493"/>
    </location>
</feature>
<dbReference type="EC" id="2.7.13.3" evidence="2"/>
<dbReference type="InterPro" id="IPR005467">
    <property type="entry name" value="His_kinase_dom"/>
</dbReference>
<dbReference type="PROSITE" id="PS50112">
    <property type="entry name" value="PAS"/>
    <property type="match status" value="1"/>
</dbReference>
<accession>A0ABX1QRN9</accession>
<dbReference type="InterPro" id="IPR003594">
    <property type="entry name" value="HATPase_dom"/>
</dbReference>
<dbReference type="SMART" id="SM00387">
    <property type="entry name" value="HATPase_c"/>
    <property type="match status" value="1"/>
</dbReference>
<dbReference type="Pfam" id="PF02518">
    <property type="entry name" value="HATPase_c"/>
    <property type="match status" value="1"/>
</dbReference>
<keyword evidence="4" id="KW-0418">Kinase</keyword>
<dbReference type="SMART" id="SM00091">
    <property type="entry name" value="PAS"/>
    <property type="match status" value="1"/>
</dbReference>
<dbReference type="InterPro" id="IPR029016">
    <property type="entry name" value="GAF-like_dom_sf"/>
</dbReference>
<reference evidence="8 9" key="1">
    <citation type="journal article" date="2020" name="Curr. Microbiol.">
        <title>Tepidiphilus baoligensis sp. nov., a Novel Bacterium of the Family Hydrogenophilaceae Isolated from an Oil Reservoir.</title>
        <authorList>
            <person name="Zhang X."/>
            <person name="Wang G."/>
            <person name="Ma X."/>
            <person name="Yu J."/>
            <person name="You J."/>
            <person name="Xue Y."/>
            <person name="Ma Y."/>
        </authorList>
    </citation>
    <scope>NUCLEOTIDE SEQUENCE [LARGE SCALE GENOMIC DNA]</scope>
    <source>
        <strain evidence="8 9">B18-69</strain>
    </source>
</reference>
<dbReference type="SMART" id="SM00388">
    <property type="entry name" value="HisKA"/>
    <property type="match status" value="1"/>
</dbReference>
<dbReference type="Gene3D" id="3.30.450.20">
    <property type="entry name" value="PAS domain"/>
    <property type="match status" value="1"/>
</dbReference>
<evidence type="ECO:0000259" key="6">
    <source>
        <dbReference type="PROSITE" id="PS50109"/>
    </source>
</evidence>
<evidence type="ECO:0000256" key="4">
    <source>
        <dbReference type="ARBA" id="ARBA00022777"/>
    </source>
</evidence>
<comment type="catalytic activity">
    <reaction evidence="1">
        <text>ATP + protein L-histidine = ADP + protein N-phospho-L-histidine.</text>
        <dbReference type="EC" id="2.7.13.3"/>
    </reaction>
</comment>
<sequence length="550" mass="61198">MTADPAEIARLTALERLDIYGTLPEPTFDRVVELAASLLEVPIALLSFIGKDTLRVKARFGSALEVLPRQESFCTFLIESDSGSLLVEDARQDPRFASIPLVTSGRIRFYFGLAIRVEGQPVGTLCVMDTQVRHLSSVQERSLRHLVALTEEMLMARRRAIDYRKAMRRHEATVNELRAILDTAAAGIVRIDANGYIQAFNRAAERLFGYAREEVIGRNVSLLMPSPWAQQHDEYLARYRRTREARIIGIGREVRGRRADGSEFPMHLAVSEVNFGGEPQYVGILSDTSALHSVLDAALEAAHRANRAKSEFVSNMSHELRSPLTSILKFSQLLLQGTREPLSERQRRHVAQIHRSGQHLLALVDDVLDLVRIEAGRIALSIEPVSLRALLDEALELVAPLAEEHGISLIDETQGQRLGQVQADFTRAKQVLVNLLSNAIKYNRPHGEVRLHACLREEETSPIKQWEIAVTDTGIGIDPSHLDHLFEPFNRLGRKTAPSRAPASGSPSPMSSSSAWAGRCGWKVVWARGVPSPLLWRRPTRVLLAGSPLP</sequence>
<evidence type="ECO:0000256" key="2">
    <source>
        <dbReference type="ARBA" id="ARBA00012438"/>
    </source>
</evidence>
<dbReference type="InterPro" id="IPR035965">
    <property type="entry name" value="PAS-like_dom_sf"/>
</dbReference>
<dbReference type="InterPro" id="IPR003018">
    <property type="entry name" value="GAF"/>
</dbReference>
<dbReference type="Proteomes" id="UP000669605">
    <property type="component" value="Unassembled WGS sequence"/>
</dbReference>
<dbReference type="EMBL" id="JAAAUB010000022">
    <property type="protein sequence ID" value="NMH17485.1"/>
    <property type="molecule type" value="Genomic_DNA"/>
</dbReference>
<name>A0ABX1QRN9_9PROT</name>
<evidence type="ECO:0000313" key="8">
    <source>
        <dbReference type="EMBL" id="NMH17485.1"/>
    </source>
</evidence>
<dbReference type="Gene3D" id="3.30.450.40">
    <property type="match status" value="1"/>
</dbReference>
<feature type="domain" description="PAS" evidence="7">
    <location>
        <begin position="173"/>
        <end position="226"/>
    </location>
</feature>
<dbReference type="InterPro" id="IPR000014">
    <property type="entry name" value="PAS"/>
</dbReference>
<dbReference type="PROSITE" id="PS50109">
    <property type="entry name" value="HIS_KIN"/>
    <property type="match status" value="1"/>
</dbReference>
<protein>
    <recommendedName>
        <fullName evidence="2">histidine kinase</fullName>
        <ecNumber evidence="2">2.7.13.3</ecNumber>
    </recommendedName>
</protein>
<dbReference type="PANTHER" id="PTHR43047:SF72">
    <property type="entry name" value="OSMOSENSING HISTIDINE PROTEIN KINASE SLN1"/>
    <property type="match status" value="1"/>
</dbReference>
<dbReference type="Pfam" id="PF01590">
    <property type="entry name" value="GAF"/>
    <property type="match status" value="1"/>
</dbReference>
<dbReference type="InterPro" id="IPR036097">
    <property type="entry name" value="HisK_dim/P_sf"/>
</dbReference>
<gene>
    <name evidence="8" type="ORF">GV368_10375</name>
</gene>
<evidence type="ECO:0000256" key="3">
    <source>
        <dbReference type="ARBA" id="ARBA00022679"/>
    </source>
</evidence>
<dbReference type="Gene3D" id="3.30.565.10">
    <property type="entry name" value="Histidine kinase-like ATPase, C-terminal domain"/>
    <property type="match status" value="1"/>
</dbReference>
<dbReference type="SUPFAM" id="SSF55874">
    <property type="entry name" value="ATPase domain of HSP90 chaperone/DNA topoisomerase II/histidine kinase"/>
    <property type="match status" value="1"/>
</dbReference>
<dbReference type="Gene3D" id="1.10.287.130">
    <property type="match status" value="1"/>
</dbReference>
<dbReference type="PANTHER" id="PTHR43047">
    <property type="entry name" value="TWO-COMPONENT HISTIDINE PROTEIN KINASE"/>
    <property type="match status" value="1"/>
</dbReference>
<dbReference type="NCBIfam" id="TIGR00229">
    <property type="entry name" value="sensory_box"/>
    <property type="match status" value="1"/>
</dbReference>
<evidence type="ECO:0000256" key="1">
    <source>
        <dbReference type="ARBA" id="ARBA00000085"/>
    </source>
</evidence>